<dbReference type="GO" id="GO:0016740">
    <property type="term" value="F:transferase activity"/>
    <property type="evidence" value="ECO:0007669"/>
    <property type="project" value="UniProtKB-KW"/>
</dbReference>
<dbReference type="EMBL" id="CAADFE010000030">
    <property type="protein sequence ID" value="VFJ71995.1"/>
    <property type="molecule type" value="Genomic_DNA"/>
</dbReference>
<dbReference type="CDD" id="cd02440">
    <property type="entry name" value="AdoMet_MTases"/>
    <property type="match status" value="1"/>
</dbReference>
<name>A0A450TTC5_9GAMM</name>
<dbReference type="SUPFAM" id="SSF53335">
    <property type="entry name" value="S-adenosyl-L-methionine-dependent methyltransferases"/>
    <property type="match status" value="1"/>
</dbReference>
<dbReference type="InterPro" id="IPR029063">
    <property type="entry name" value="SAM-dependent_MTases_sf"/>
</dbReference>
<dbReference type="Gene3D" id="3.40.50.150">
    <property type="entry name" value="Vaccinia Virus protein VP39"/>
    <property type="match status" value="1"/>
</dbReference>
<dbReference type="Pfam" id="PF01209">
    <property type="entry name" value="Ubie_methyltran"/>
    <property type="match status" value="1"/>
</dbReference>
<dbReference type="PANTHER" id="PTHR47473:SF1">
    <property type="entry name" value="METHYLTRANSFERASE DOMAIN-CONTAINING PROTEIN"/>
    <property type="match status" value="1"/>
</dbReference>
<proteinExistence type="predicted"/>
<protein>
    <submittedName>
        <fullName evidence="1">Betaine lipid synthase/S-adenosylmethionine-diacylgycerolhomoserine-N-methlytransferase</fullName>
    </submittedName>
</protein>
<accession>A0A450TTC5</accession>
<keyword evidence="1" id="KW-0808">Transferase</keyword>
<evidence type="ECO:0000313" key="1">
    <source>
        <dbReference type="EMBL" id="VFJ71995.1"/>
    </source>
</evidence>
<organism evidence="1">
    <name type="scientific">Candidatus Kentrum sp. FW</name>
    <dbReference type="NCBI Taxonomy" id="2126338"/>
    <lineage>
        <taxon>Bacteria</taxon>
        <taxon>Pseudomonadati</taxon>
        <taxon>Pseudomonadota</taxon>
        <taxon>Gammaproteobacteria</taxon>
        <taxon>Candidatus Kentrum</taxon>
    </lineage>
</organism>
<reference evidence="1" key="1">
    <citation type="submission" date="2019-02" db="EMBL/GenBank/DDBJ databases">
        <authorList>
            <person name="Gruber-Vodicka R. H."/>
            <person name="Seah K. B. B."/>
        </authorList>
    </citation>
    <scope>NUCLEOTIDE SEQUENCE</scope>
    <source>
        <strain evidence="1">BECK_BZ131</strain>
    </source>
</reference>
<dbReference type="AlphaFoldDB" id="A0A450TTC5"/>
<dbReference type="PANTHER" id="PTHR47473">
    <property type="entry name" value="BTA1P"/>
    <property type="match status" value="1"/>
</dbReference>
<gene>
    <name evidence="1" type="ORF">BECKFW1821C_GA0114237_10307</name>
</gene>
<sequence>MNIVDNIKLYYSLFKKNKSASLKERLDSYYKLQAEIYDKSRKDLLHGREELYQKLNSMKKSITWLDLGGGTGGNFECLGDGINNIDKAYIIDICQPLLDVARRRVKDLGWDQFEVLDGNITQSLAHIGKVDIVTCSYSLSMSEDWFKVIDNAYELLNESGLIGVVDFYVARKHVDDIHRRQKALSRFFWQIWFAYDNVFLSPDHIPYLEYKFSTERLFEDRKRMFFPPVLKAPYYSFIGRKLG</sequence>